<gene>
    <name evidence="4" type="primary">chrR_2</name>
    <name evidence="4" type="ORF">IMCC3135_28890</name>
</gene>
<keyword evidence="4" id="KW-0560">Oxidoreductase</keyword>
<reference evidence="4 5" key="1">
    <citation type="submission" date="2016-12" db="EMBL/GenBank/DDBJ databases">
        <authorList>
            <person name="Song W.-J."/>
            <person name="Kurnit D.M."/>
        </authorList>
    </citation>
    <scope>NUCLEOTIDE SEQUENCE [LARGE SCALE GENOMIC DNA]</scope>
    <source>
        <strain evidence="4 5">IMCC3135</strain>
    </source>
</reference>
<dbReference type="Pfam" id="PF03358">
    <property type="entry name" value="FMN_red"/>
    <property type="match status" value="1"/>
</dbReference>
<evidence type="ECO:0000256" key="2">
    <source>
        <dbReference type="ARBA" id="ARBA00022643"/>
    </source>
</evidence>
<sequence>MKILAISGSLREVSSNSLLLRILGNHTPENWSFSLYEDLGSLPIFNPDLEDELTPEAVQSFCHEVAQADAVIISCPEYVRAIPGGLKNSIDWLVSRDEIISKPIALVHASHRGDDMLASLRMVLATVSERFATDIFLRIPLNSMSLEQAESELAQQENIARMIEFLWRLEAFSQAGS</sequence>
<dbReference type="GO" id="GO:0010181">
    <property type="term" value="F:FMN binding"/>
    <property type="evidence" value="ECO:0007669"/>
    <property type="project" value="TreeGrafter"/>
</dbReference>
<name>A0A2Z2P355_9GAMM</name>
<keyword evidence="2" id="KW-0288">FMN</keyword>
<evidence type="ECO:0000259" key="3">
    <source>
        <dbReference type="Pfam" id="PF03358"/>
    </source>
</evidence>
<dbReference type="PANTHER" id="PTHR30543:SF21">
    <property type="entry name" value="NAD(P)H-DEPENDENT FMN REDUCTASE LOT6"/>
    <property type="match status" value="1"/>
</dbReference>
<comment type="cofactor">
    <cofactor evidence="1">
        <name>FMN</name>
        <dbReference type="ChEBI" id="CHEBI:58210"/>
    </cofactor>
</comment>
<keyword evidence="2" id="KW-0285">Flavoprotein</keyword>
<dbReference type="Gene3D" id="3.40.50.360">
    <property type="match status" value="1"/>
</dbReference>
<dbReference type="InterPro" id="IPR029039">
    <property type="entry name" value="Flavoprotein-like_sf"/>
</dbReference>
<dbReference type="SUPFAM" id="SSF52218">
    <property type="entry name" value="Flavoproteins"/>
    <property type="match status" value="1"/>
</dbReference>
<evidence type="ECO:0000313" key="5">
    <source>
        <dbReference type="Proteomes" id="UP000250079"/>
    </source>
</evidence>
<dbReference type="InterPro" id="IPR050712">
    <property type="entry name" value="NAD(P)H-dep_reductase"/>
</dbReference>
<protein>
    <submittedName>
        <fullName evidence="4">Chromate reductase</fullName>
        <ecNumber evidence="4">1.6.5.2</ecNumber>
    </submittedName>
</protein>
<organism evidence="4 5">
    <name type="scientific">Granulosicoccus antarcticus IMCC3135</name>
    <dbReference type="NCBI Taxonomy" id="1192854"/>
    <lineage>
        <taxon>Bacteria</taxon>
        <taxon>Pseudomonadati</taxon>
        <taxon>Pseudomonadota</taxon>
        <taxon>Gammaproteobacteria</taxon>
        <taxon>Chromatiales</taxon>
        <taxon>Granulosicoccaceae</taxon>
        <taxon>Granulosicoccus</taxon>
    </lineage>
</organism>
<evidence type="ECO:0000256" key="1">
    <source>
        <dbReference type="ARBA" id="ARBA00001917"/>
    </source>
</evidence>
<accession>A0A2Z2P355</accession>
<dbReference type="EC" id="1.6.5.2" evidence="4"/>
<dbReference type="InterPro" id="IPR005025">
    <property type="entry name" value="FMN_Rdtase-like_dom"/>
</dbReference>
<proteinExistence type="predicted"/>
<dbReference type="EMBL" id="CP018632">
    <property type="protein sequence ID" value="ASJ75830.1"/>
    <property type="molecule type" value="Genomic_DNA"/>
</dbReference>
<keyword evidence="5" id="KW-1185">Reference proteome</keyword>
<dbReference type="OrthoDB" id="9812295at2"/>
<dbReference type="GO" id="GO:0003955">
    <property type="term" value="F:NAD(P)H dehydrogenase (quinone) activity"/>
    <property type="evidence" value="ECO:0007669"/>
    <property type="project" value="UniProtKB-EC"/>
</dbReference>
<dbReference type="GO" id="GO:0005829">
    <property type="term" value="C:cytosol"/>
    <property type="evidence" value="ECO:0007669"/>
    <property type="project" value="TreeGrafter"/>
</dbReference>
<dbReference type="RefSeq" id="WP_088920680.1">
    <property type="nucleotide sequence ID" value="NZ_CP018632.1"/>
</dbReference>
<dbReference type="AlphaFoldDB" id="A0A2Z2P355"/>
<dbReference type="Proteomes" id="UP000250079">
    <property type="component" value="Chromosome"/>
</dbReference>
<evidence type="ECO:0000313" key="4">
    <source>
        <dbReference type="EMBL" id="ASJ75830.1"/>
    </source>
</evidence>
<dbReference type="KEGG" id="gai:IMCC3135_28890"/>
<dbReference type="PANTHER" id="PTHR30543">
    <property type="entry name" value="CHROMATE REDUCTASE"/>
    <property type="match status" value="1"/>
</dbReference>
<feature type="domain" description="NADPH-dependent FMN reductase-like" evidence="3">
    <location>
        <begin position="1"/>
        <end position="126"/>
    </location>
</feature>